<keyword evidence="5" id="KW-1185">Reference proteome</keyword>
<organism evidence="4 5">
    <name type="scientific">Platanthera guangdongensis</name>
    <dbReference type="NCBI Taxonomy" id="2320717"/>
    <lineage>
        <taxon>Eukaryota</taxon>
        <taxon>Viridiplantae</taxon>
        <taxon>Streptophyta</taxon>
        <taxon>Embryophyta</taxon>
        <taxon>Tracheophyta</taxon>
        <taxon>Spermatophyta</taxon>
        <taxon>Magnoliopsida</taxon>
        <taxon>Liliopsida</taxon>
        <taxon>Asparagales</taxon>
        <taxon>Orchidaceae</taxon>
        <taxon>Orchidoideae</taxon>
        <taxon>Orchideae</taxon>
        <taxon>Orchidinae</taxon>
        <taxon>Platanthera</taxon>
    </lineage>
</organism>
<dbReference type="EMBL" id="JBBWWR010000009">
    <property type="protein sequence ID" value="KAK8961587.1"/>
    <property type="molecule type" value="Genomic_DNA"/>
</dbReference>
<gene>
    <name evidence="4" type="ORF">KSP40_PGU019220</name>
</gene>
<dbReference type="PRINTS" id="PR00081">
    <property type="entry name" value="GDHRDH"/>
</dbReference>
<keyword evidence="2" id="KW-0560">Oxidoreductase</keyword>
<name>A0ABR2MBK9_9ASPA</name>
<dbReference type="InterPro" id="IPR036291">
    <property type="entry name" value="NAD(P)-bd_dom_sf"/>
</dbReference>
<dbReference type="PANTHER" id="PTHR48107:SF7">
    <property type="entry name" value="RE15974P"/>
    <property type="match status" value="1"/>
</dbReference>
<dbReference type="InterPro" id="IPR002347">
    <property type="entry name" value="SDR_fam"/>
</dbReference>
<accession>A0ABR2MBK9</accession>
<protein>
    <recommendedName>
        <fullName evidence="3">Ketoreductase domain-containing protein</fullName>
    </recommendedName>
</protein>
<sequence length="257" mass="26739">MSLPLDGRVAIVTGATRGIGRAIALHLASLGASVALVFTSSSAEADRIAADLNSSSSSSAIPRAIPIRADVSNPDDVRSIFETAGKAFKSPPHIVVHAAGIMDPNYHPISGTPIADFDSIMSVNTRGAFLVLQEAANRVVRGGGGRIIAITTSLVLMNRPGYGAYTASKAAVEAMVRVLAKELKGTRITANCVAPGPVATELFYAGKTEEDVRRFAEMNPMGRLGVPEDIGPVLGFLSSDAAEWVNGQIVRVNGGMV</sequence>
<dbReference type="Proteomes" id="UP001412067">
    <property type="component" value="Unassembled WGS sequence"/>
</dbReference>
<comment type="similarity">
    <text evidence="1">Belongs to the short-chain dehydrogenases/reductases (SDR) family.</text>
</comment>
<evidence type="ECO:0000256" key="2">
    <source>
        <dbReference type="ARBA" id="ARBA00023002"/>
    </source>
</evidence>
<comment type="caution">
    <text evidence="4">The sequence shown here is derived from an EMBL/GenBank/DDBJ whole genome shotgun (WGS) entry which is preliminary data.</text>
</comment>
<dbReference type="PANTHER" id="PTHR48107">
    <property type="entry name" value="NADPH-DEPENDENT ALDEHYDE REDUCTASE-LIKE PROTEIN, CHLOROPLASTIC-RELATED"/>
    <property type="match status" value="1"/>
</dbReference>
<dbReference type="SMART" id="SM00822">
    <property type="entry name" value="PKS_KR"/>
    <property type="match status" value="1"/>
</dbReference>
<evidence type="ECO:0000313" key="5">
    <source>
        <dbReference type="Proteomes" id="UP001412067"/>
    </source>
</evidence>
<feature type="domain" description="Ketoreductase" evidence="3">
    <location>
        <begin position="8"/>
        <end position="202"/>
    </location>
</feature>
<dbReference type="Gene3D" id="3.40.50.720">
    <property type="entry name" value="NAD(P)-binding Rossmann-like Domain"/>
    <property type="match status" value="1"/>
</dbReference>
<evidence type="ECO:0000256" key="1">
    <source>
        <dbReference type="ARBA" id="ARBA00006484"/>
    </source>
</evidence>
<evidence type="ECO:0000313" key="4">
    <source>
        <dbReference type="EMBL" id="KAK8961587.1"/>
    </source>
</evidence>
<dbReference type="InterPro" id="IPR057326">
    <property type="entry name" value="KR_dom"/>
</dbReference>
<reference evidence="4 5" key="1">
    <citation type="journal article" date="2022" name="Nat. Plants">
        <title>Genomes of leafy and leafless Platanthera orchids illuminate the evolution of mycoheterotrophy.</title>
        <authorList>
            <person name="Li M.H."/>
            <person name="Liu K.W."/>
            <person name="Li Z."/>
            <person name="Lu H.C."/>
            <person name="Ye Q.L."/>
            <person name="Zhang D."/>
            <person name="Wang J.Y."/>
            <person name="Li Y.F."/>
            <person name="Zhong Z.M."/>
            <person name="Liu X."/>
            <person name="Yu X."/>
            <person name="Liu D.K."/>
            <person name="Tu X.D."/>
            <person name="Liu B."/>
            <person name="Hao Y."/>
            <person name="Liao X.Y."/>
            <person name="Jiang Y.T."/>
            <person name="Sun W.H."/>
            <person name="Chen J."/>
            <person name="Chen Y.Q."/>
            <person name="Ai Y."/>
            <person name="Zhai J.W."/>
            <person name="Wu S.S."/>
            <person name="Zhou Z."/>
            <person name="Hsiao Y.Y."/>
            <person name="Wu W.L."/>
            <person name="Chen Y.Y."/>
            <person name="Lin Y.F."/>
            <person name="Hsu J.L."/>
            <person name="Li C.Y."/>
            <person name="Wang Z.W."/>
            <person name="Zhao X."/>
            <person name="Zhong W.Y."/>
            <person name="Ma X.K."/>
            <person name="Ma L."/>
            <person name="Huang J."/>
            <person name="Chen G.Z."/>
            <person name="Huang M.Z."/>
            <person name="Huang L."/>
            <person name="Peng D.H."/>
            <person name="Luo Y.B."/>
            <person name="Zou S.Q."/>
            <person name="Chen S.P."/>
            <person name="Lan S."/>
            <person name="Tsai W.C."/>
            <person name="Van de Peer Y."/>
            <person name="Liu Z.J."/>
        </authorList>
    </citation>
    <scope>NUCLEOTIDE SEQUENCE [LARGE SCALE GENOMIC DNA]</scope>
    <source>
        <strain evidence="4">Lor288</strain>
    </source>
</reference>
<dbReference type="Pfam" id="PF13561">
    <property type="entry name" value="adh_short_C2"/>
    <property type="match status" value="1"/>
</dbReference>
<proteinExistence type="inferred from homology"/>
<evidence type="ECO:0000259" key="3">
    <source>
        <dbReference type="SMART" id="SM00822"/>
    </source>
</evidence>
<dbReference type="SUPFAM" id="SSF51735">
    <property type="entry name" value="NAD(P)-binding Rossmann-fold domains"/>
    <property type="match status" value="1"/>
</dbReference>